<organism evidence="2">
    <name type="scientific">Cyprinus carpio</name>
    <name type="common">Common carp</name>
    <dbReference type="NCBI Taxonomy" id="7962"/>
    <lineage>
        <taxon>Eukaryota</taxon>
        <taxon>Metazoa</taxon>
        <taxon>Chordata</taxon>
        <taxon>Craniata</taxon>
        <taxon>Vertebrata</taxon>
        <taxon>Euteleostomi</taxon>
        <taxon>Actinopterygii</taxon>
        <taxon>Neopterygii</taxon>
        <taxon>Teleostei</taxon>
        <taxon>Ostariophysi</taxon>
        <taxon>Cypriniformes</taxon>
        <taxon>Cyprinidae</taxon>
        <taxon>Cyprininae</taxon>
        <taxon>Cyprinus</taxon>
    </lineage>
</organism>
<dbReference type="Pfam" id="PF20886">
    <property type="entry name" value="PWP3A-B_C"/>
    <property type="match status" value="1"/>
</dbReference>
<gene>
    <name evidence="2" type="primary">LOC122138642</name>
</gene>
<name>A0A9Q9WR40_CYPCA</name>
<dbReference type="GeneID" id="122138642"/>
<dbReference type="Proteomes" id="UP001155660">
    <property type="component" value="Chromosome B10"/>
</dbReference>
<accession>A0A9Q9WR40</accession>
<proteinExistence type="predicted"/>
<dbReference type="InterPro" id="IPR048795">
    <property type="entry name" value="PWP3A_3B_4_C"/>
</dbReference>
<evidence type="ECO:0000313" key="2">
    <source>
        <dbReference type="RefSeq" id="XP_042588016.1"/>
    </source>
</evidence>
<sequence length="213" mass="25055">MDYHIGNACFKLIHEAAHQRGKDIYIEDMFVVPTWKDTQSNITANFPGLPRQICWNDCGIFMLMYTLSIVTSTGFQFQEMDMPLIRKWWCLLMERFKIDGYGQRFQPIFRVPRKCAITEKIPAHMQAVFDRTAEEKRLVDFIVHSPGAEQHLDVLSGKTSKWYPPKSFRPVPVYLDSEEQQDNLFTFLKSVLHKTTMHLSFTDEVVFYFQRNA</sequence>
<dbReference type="AlphaFoldDB" id="A0A9Q9WR40"/>
<dbReference type="OrthoDB" id="8806267at2759"/>
<protein>
    <submittedName>
        <fullName evidence="2">Uncharacterized protein LOC122138642</fullName>
    </submittedName>
</protein>
<dbReference type="RefSeq" id="XP_042588016.1">
    <property type="nucleotide sequence ID" value="XM_042732082.1"/>
</dbReference>
<feature type="domain" description="PWWP" evidence="1">
    <location>
        <begin position="124"/>
        <end position="206"/>
    </location>
</feature>
<dbReference type="KEGG" id="ccar:122138642"/>
<evidence type="ECO:0000259" key="1">
    <source>
        <dbReference type="Pfam" id="PF20886"/>
    </source>
</evidence>
<reference evidence="2" key="1">
    <citation type="submission" date="2025-08" db="UniProtKB">
        <authorList>
            <consortium name="RefSeq"/>
        </authorList>
    </citation>
    <scope>IDENTIFICATION</scope>
    <source>
        <tissue evidence="2">Muscle</tissue>
    </source>
</reference>